<feature type="binding site" evidence="4">
    <location>
        <position position="395"/>
    </location>
    <ligand>
        <name>Fe cation</name>
        <dbReference type="ChEBI" id="CHEBI:24875"/>
    </ligand>
</feature>
<keyword evidence="7" id="KW-1185">Reference proteome</keyword>
<dbReference type="Proteomes" id="UP000721236">
    <property type="component" value="Unassembled WGS sequence"/>
</dbReference>
<dbReference type="PANTHER" id="PTHR44186">
    <property type="match status" value="1"/>
</dbReference>
<keyword evidence="1 4" id="KW-0479">Metal-binding</keyword>
<name>A0ABN7YPH6_9BURK</name>
<feature type="domain" description="LapB rubredoxin metal binding" evidence="5">
    <location>
        <begin position="379"/>
        <end position="403"/>
    </location>
</feature>
<proteinExistence type="inferred from homology"/>
<reference evidence="6 7" key="1">
    <citation type="submission" date="2021-08" db="EMBL/GenBank/DDBJ databases">
        <authorList>
            <person name="Peeters C."/>
        </authorList>
    </citation>
    <scope>NUCLEOTIDE SEQUENCE [LARGE SCALE GENOMIC DNA]</scope>
    <source>
        <strain evidence="6 7">LMG 21510</strain>
    </source>
</reference>
<feature type="binding site" evidence="4">
    <location>
        <position position="398"/>
    </location>
    <ligand>
        <name>Fe cation</name>
        <dbReference type="ChEBI" id="CHEBI:24875"/>
    </ligand>
</feature>
<comment type="subcellular location">
    <subcellularLocation>
        <location evidence="4">Cell inner membrane</location>
        <topology evidence="4">Single-pass membrane protein</topology>
        <orientation evidence="4">Cytoplasmic side</orientation>
    </subcellularLocation>
</comment>
<organism evidence="6 7">
    <name type="scientific">Cupriavidus respiraculi</name>
    <dbReference type="NCBI Taxonomy" id="195930"/>
    <lineage>
        <taxon>Bacteria</taxon>
        <taxon>Pseudomonadati</taxon>
        <taxon>Pseudomonadota</taxon>
        <taxon>Betaproteobacteria</taxon>
        <taxon>Burkholderiales</taxon>
        <taxon>Burkholderiaceae</taxon>
        <taxon>Cupriavidus</taxon>
    </lineage>
</organism>
<keyword evidence="4" id="KW-1003">Cell membrane</keyword>
<dbReference type="NCBIfam" id="NF008755">
    <property type="entry name" value="PRK11788.1-3"/>
    <property type="match status" value="1"/>
</dbReference>
<keyword evidence="3 4" id="KW-0802">TPR repeat</keyword>
<keyword evidence="4" id="KW-0472">Membrane</keyword>
<dbReference type="RefSeq" id="WP_224042001.1">
    <property type="nucleotide sequence ID" value="NZ_CAJZAH010000002.1"/>
</dbReference>
<gene>
    <name evidence="4 6" type="primary">lapB</name>
    <name evidence="6" type="ORF">LMG21510_02449</name>
</gene>
<dbReference type="InterPro" id="IPR011990">
    <property type="entry name" value="TPR-like_helical_dom_sf"/>
</dbReference>
<dbReference type="EMBL" id="CAJZAH010000002">
    <property type="protein sequence ID" value="CAG9174115.1"/>
    <property type="molecule type" value="Genomic_DNA"/>
</dbReference>
<protein>
    <recommendedName>
        <fullName evidence="4">Lipopolysaccharide assembly protein B</fullName>
    </recommendedName>
</protein>
<accession>A0ABN7YPH6</accession>
<comment type="function">
    <text evidence="4">Modulates cellular lipopolysaccharide (LPS) levels by regulating LpxC, which is involved in lipid A biosynthesis. May act by modulating the proteolytic activity of FtsH towards LpxC. May also coordinate assembly of proteins involved in LPS synthesis at the plasma membrane.</text>
</comment>
<feature type="binding site" evidence="4">
    <location>
        <position position="381"/>
    </location>
    <ligand>
        <name>Fe cation</name>
        <dbReference type="ChEBI" id="CHEBI:24875"/>
    </ligand>
</feature>
<evidence type="ECO:0000313" key="6">
    <source>
        <dbReference type="EMBL" id="CAG9174115.1"/>
    </source>
</evidence>
<keyword evidence="4" id="KW-0812">Transmembrane</keyword>
<evidence type="ECO:0000256" key="2">
    <source>
        <dbReference type="ARBA" id="ARBA00022737"/>
    </source>
</evidence>
<evidence type="ECO:0000259" key="5">
    <source>
        <dbReference type="Pfam" id="PF18073"/>
    </source>
</evidence>
<keyword evidence="2 4" id="KW-0677">Repeat</keyword>
<keyword evidence="4" id="KW-0408">Iron</keyword>
<dbReference type="SMART" id="SM00028">
    <property type="entry name" value="TPR"/>
    <property type="match status" value="4"/>
</dbReference>
<evidence type="ECO:0000256" key="4">
    <source>
        <dbReference type="HAMAP-Rule" id="MF_00994"/>
    </source>
</evidence>
<dbReference type="InterPro" id="IPR019734">
    <property type="entry name" value="TPR_rpt"/>
</dbReference>
<dbReference type="Gene3D" id="1.25.40.10">
    <property type="entry name" value="Tetratricopeptide repeat domain"/>
    <property type="match status" value="2"/>
</dbReference>
<feature type="topological domain" description="Cytoplasmic" evidence="4">
    <location>
        <begin position="23"/>
        <end position="413"/>
    </location>
</feature>
<dbReference type="Pfam" id="PF14559">
    <property type="entry name" value="TPR_19"/>
    <property type="match status" value="1"/>
</dbReference>
<evidence type="ECO:0000256" key="3">
    <source>
        <dbReference type="ARBA" id="ARBA00022803"/>
    </source>
</evidence>
<comment type="similarity">
    <text evidence="4">Belongs to the LapB family.</text>
</comment>
<dbReference type="HAMAP" id="MF_00994">
    <property type="entry name" value="LPS_assembly_LapB"/>
    <property type="match status" value="1"/>
</dbReference>
<comment type="caution">
    <text evidence="6">The sequence shown here is derived from an EMBL/GenBank/DDBJ whole genome shotgun (WGS) entry which is preliminary data.</text>
</comment>
<dbReference type="Pfam" id="PF18073">
    <property type="entry name" value="Zn_ribbon_LapB"/>
    <property type="match status" value="1"/>
</dbReference>
<dbReference type="PANTHER" id="PTHR44186:SF1">
    <property type="entry name" value="BARDET-BIEDL SYNDROME 4 PROTEIN"/>
    <property type="match status" value="1"/>
</dbReference>
<sequence length="413" mass="46562">MIFETWWLLALPLVFGLGWMAARFDVRQLMSEQGALPRSYFKGLNFLLNEQPDKAIDAFIEVARLDPETTELHFALGALFRRRGETERAIRVHQNLATRPDLPDPEREHALYELGQDYLRAGLLDRAEESLRRLMSGPYEASAKRVLLELYEVEKEWRKAIDAAREIQALNRQDYSVQIAQFCCELAQESLQRKEPEAAVEWLEQALRENPKNVRARMLLGDVAMAAGDARGALRHWLSIETQDASFLPLVADRVVKAYRELGEAGQAIDWLRGLLKTGLAAELLDTAYRAELELNGAEAAVAVMREQLRRQPSLLALTRYFDAQAAQASQSAEVAIAGAGEAAATDAPVATAAGQEQAQEVAAIRDLLQLRTRNLARYTCRECGFRARLFYWQCPGCNRWETYAPRRTEALG</sequence>
<evidence type="ECO:0000256" key="1">
    <source>
        <dbReference type="ARBA" id="ARBA00022723"/>
    </source>
</evidence>
<keyword evidence="4" id="KW-0997">Cell inner membrane</keyword>
<evidence type="ECO:0000313" key="7">
    <source>
        <dbReference type="Proteomes" id="UP000721236"/>
    </source>
</evidence>
<keyword evidence="4" id="KW-1133">Transmembrane helix</keyword>
<dbReference type="SUPFAM" id="SSF48452">
    <property type="entry name" value="TPR-like"/>
    <property type="match status" value="2"/>
</dbReference>
<dbReference type="Pfam" id="PF13176">
    <property type="entry name" value="TPR_7"/>
    <property type="match status" value="1"/>
</dbReference>
<feature type="binding site" evidence="4">
    <location>
        <position position="384"/>
    </location>
    <ligand>
        <name>Fe cation</name>
        <dbReference type="ChEBI" id="CHEBI:24875"/>
    </ligand>
</feature>
<dbReference type="InterPro" id="IPR041166">
    <property type="entry name" value="Rubredoxin_2"/>
</dbReference>
<dbReference type="InterPro" id="IPR030865">
    <property type="entry name" value="LapB"/>
</dbReference>